<dbReference type="Pfam" id="PF05726">
    <property type="entry name" value="Pirin_C"/>
    <property type="match status" value="1"/>
</dbReference>
<organism evidence="5 6">
    <name type="scientific">Nocardia mexicana</name>
    <dbReference type="NCBI Taxonomy" id="279262"/>
    <lineage>
        <taxon>Bacteria</taxon>
        <taxon>Bacillati</taxon>
        <taxon>Actinomycetota</taxon>
        <taxon>Actinomycetes</taxon>
        <taxon>Mycobacteriales</taxon>
        <taxon>Nocardiaceae</taxon>
        <taxon>Nocardia</taxon>
    </lineage>
</organism>
<sequence length="285" mass="30490">MTTAAHLPGRAVAAVRNRIDRGPSGGSDNSALVIAPGNWSASDPFLQLSENWFSATGFDWLPMRGFETLTYVVDGELERRDNRGGRCVLEPGDAHWLTAGRGILRAEAAHRGRPVHTLQLWLNLPAADKFAEPSARDLRGAEMPVRTEDGALVRVFAGRSGDIAGPASGHVPVTLVDARVEPGHTLSQEIPAGQRGFAYLLDGSGRFGTDGTTARAGQVVHLEVADTDTSLSITADTGLRVLLCTGRPVTEPVVAYGPFVMNTDDQIRQTLIDYKRGAFGPFPPD</sequence>
<evidence type="ECO:0000313" key="5">
    <source>
        <dbReference type="EMBL" id="RDI46667.1"/>
    </source>
</evidence>
<dbReference type="InterPro" id="IPR012093">
    <property type="entry name" value="Pirin"/>
</dbReference>
<dbReference type="STRING" id="1210089.GCA_001613165_07499"/>
<dbReference type="Pfam" id="PF02678">
    <property type="entry name" value="Pirin"/>
    <property type="match status" value="1"/>
</dbReference>
<dbReference type="AlphaFoldDB" id="A0A370GSJ1"/>
<dbReference type="PANTHER" id="PTHR13903">
    <property type="entry name" value="PIRIN-RELATED"/>
    <property type="match status" value="1"/>
</dbReference>
<dbReference type="PIRSF" id="PIRSF006232">
    <property type="entry name" value="Pirin"/>
    <property type="match status" value="1"/>
</dbReference>
<evidence type="ECO:0000259" key="3">
    <source>
        <dbReference type="Pfam" id="PF02678"/>
    </source>
</evidence>
<dbReference type="InterPro" id="IPR011051">
    <property type="entry name" value="RmlC_Cupin_sf"/>
</dbReference>
<dbReference type="InterPro" id="IPR014710">
    <property type="entry name" value="RmlC-like_jellyroll"/>
</dbReference>
<keyword evidence="6" id="KW-1185">Reference proteome</keyword>
<protein>
    <recommendedName>
        <fullName evidence="7">Pirin N-terminal domain-containing protein</fullName>
    </recommendedName>
</protein>
<dbReference type="RefSeq" id="WP_068031379.1">
    <property type="nucleotide sequence ID" value="NZ_QQAZ01000010.1"/>
</dbReference>
<dbReference type="CDD" id="cd02247">
    <property type="entry name" value="cupin_pirin_C"/>
    <property type="match status" value="1"/>
</dbReference>
<feature type="domain" description="Pirin N-terminal" evidence="3">
    <location>
        <begin position="55"/>
        <end position="122"/>
    </location>
</feature>
<comment type="similarity">
    <text evidence="1 2">Belongs to the pirin family.</text>
</comment>
<evidence type="ECO:0000313" key="6">
    <source>
        <dbReference type="Proteomes" id="UP000255355"/>
    </source>
</evidence>
<evidence type="ECO:0000259" key="4">
    <source>
        <dbReference type="Pfam" id="PF05726"/>
    </source>
</evidence>
<dbReference type="PANTHER" id="PTHR13903:SF8">
    <property type="entry name" value="PIRIN"/>
    <property type="match status" value="1"/>
</dbReference>
<evidence type="ECO:0008006" key="7">
    <source>
        <dbReference type="Google" id="ProtNLM"/>
    </source>
</evidence>
<feature type="domain" description="Pirin C-terminal" evidence="4">
    <location>
        <begin position="176"/>
        <end position="280"/>
    </location>
</feature>
<dbReference type="Proteomes" id="UP000255355">
    <property type="component" value="Unassembled WGS sequence"/>
</dbReference>
<dbReference type="SUPFAM" id="SSF51182">
    <property type="entry name" value="RmlC-like cupins"/>
    <property type="match status" value="1"/>
</dbReference>
<gene>
    <name evidence="5" type="ORF">DFR68_11072</name>
</gene>
<evidence type="ECO:0000256" key="2">
    <source>
        <dbReference type="RuleBase" id="RU003457"/>
    </source>
</evidence>
<dbReference type="Gene3D" id="2.60.120.10">
    <property type="entry name" value="Jelly Rolls"/>
    <property type="match status" value="2"/>
</dbReference>
<dbReference type="OrthoDB" id="321327at2"/>
<reference evidence="5 6" key="1">
    <citation type="submission" date="2018-07" db="EMBL/GenBank/DDBJ databases">
        <title>Genomic Encyclopedia of Type Strains, Phase IV (KMG-IV): sequencing the most valuable type-strain genomes for metagenomic binning, comparative biology and taxonomic classification.</title>
        <authorList>
            <person name="Goeker M."/>
        </authorList>
    </citation>
    <scope>NUCLEOTIDE SEQUENCE [LARGE SCALE GENOMIC DNA]</scope>
    <source>
        <strain evidence="5 6">DSM 44952</strain>
    </source>
</reference>
<comment type="caution">
    <text evidence="5">The sequence shown here is derived from an EMBL/GenBank/DDBJ whole genome shotgun (WGS) entry which is preliminary data.</text>
</comment>
<dbReference type="InterPro" id="IPR008778">
    <property type="entry name" value="Pirin_C_dom"/>
</dbReference>
<dbReference type="InterPro" id="IPR003829">
    <property type="entry name" value="Pirin_N_dom"/>
</dbReference>
<name>A0A370GSJ1_9NOCA</name>
<dbReference type="EMBL" id="QQAZ01000010">
    <property type="protein sequence ID" value="RDI46667.1"/>
    <property type="molecule type" value="Genomic_DNA"/>
</dbReference>
<proteinExistence type="inferred from homology"/>
<accession>A0A370GSJ1</accession>
<evidence type="ECO:0000256" key="1">
    <source>
        <dbReference type="ARBA" id="ARBA00008416"/>
    </source>
</evidence>